<dbReference type="Gene3D" id="3.30.70.1290">
    <property type="entry name" value="Transposase IS200-like"/>
    <property type="match status" value="1"/>
</dbReference>
<dbReference type="SUPFAM" id="SSF143422">
    <property type="entry name" value="Transposase IS200-like"/>
    <property type="match status" value="1"/>
</dbReference>
<accession>A0ABV0JZN2</accession>
<keyword evidence="3" id="KW-1185">Reference proteome</keyword>
<dbReference type="Proteomes" id="UP001442494">
    <property type="component" value="Unassembled WGS sequence"/>
</dbReference>
<gene>
    <name evidence="2" type="ORF">NDI37_27145</name>
</gene>
<evidence type="ECO:0000313" key="3">
    <source>
        <dbReference type="Proteomes" id="UP001442494"/>
    </source>
</evidence>
<organism evidence="2 3">
    <name type="scientific">Funiculus sociatus GB2-A5</name>
    <dbReference type="NCBI Taxonomy" id="2933946"/>
    <lineage>
        <taxon>Bacteria</taxon>
        <taxon>Bacillati</taxon>
        <taxon>Cyanobacteriota</taxon>
        <taxon>Cyanophyceae</taxon>
        <taxon>Coleofasciculales</taxon>
        <taxon>Coleofasciculaceae</taxon>
        <taxon>Funiculus</taxon>
    </lineage>
</organism>
<dbReference type="Pfam" id="PF01797">
    <property type="entry name" value="Y1_Tnp"/>
    <property type="match status" value="1"/>
</dbReference>
<comment type="caution">
    <text evidence="2">The sequence shown here is derived from an EMBL/GenBank/DDBJ whole genome shotgun (WGS) entry which is preliminary data.</text>
</comment>
<protein>
    <submittedName>
        <fullName evidence="2">Transposase</fullName>
    </submittedName>
</protein>
<dbReference type="InterPro" id="IPR002686">
    <property type="entry name" value="Transposase_17"/>
</dbReference>
<proteinExistence type="predicted"/>
<dbReference type="InterPro" id="IPR036515">
    <property type="entry name" value="Transposase_17_sf"/>
</dbReference>
<reference evidence="2 3" key="1">
    <citation type="submission" date="2022-04" db="EMBL/GenBank/DDBJ databases">
        <title>Positive selection, recombination, and allopatry shape intraspecific diversity of widespread and dominant cyanobacteria.</title>
        <authorList>
            <person name="Wei J."/>
            <person name="Shu W."/>
            <person name="Hu C."/>
        </authorList>
    </citation>
    <scope>NUCLEOTIDE SEQUENCE [LARGE SCALE GENOMIC DNA]</scope>
    <source>
        <strain evidence="2 3">GB2-A5</strain>
    </source>
</reference>
<name>A0ABV0JZN2_9CYAN</name>
<feature type="domain" description="Transposase IS200-like" evidence="1">
    <location>
        <begin position="3"/>
        <end position="82"/>
    </location>
</feature>
<sequence>MALWRLYYHLVWGTKAGQGLITCERESLYSYVIGKGDILVTIIHAIRGIENYIDLVAFIPRTVSIADFVENIKGSSSHQLNE</sequence>
<evidence type="ECO:0000259" key="1">
    <source>
        <dbReference type="Pfam" id="PF01797"/>
    </source>
</evidence>
<evidence type="ECO:0000313" key="2">
    <source>
        <dbReference type="EMBL" id="MEP0868116.1"/>
    </source>
</evidence>
<dbReference type="EMBL" id="JAMPKK010000115">
    <property type="protein sequence ID" value="MEP0868116.1"/>
    <property type="molecule type" value="Genomic_DNA"/>
</dbReference>